<protein>
    <recommendedName>
        <fullName evidence="1">non-specific serine/threonine protein kinase</fullName>
        <ecNumber evidence="1">2.7.11.1</ecNumber>
    </recommendedName>
</protein>
<keyword evidence="7" id="KW-1185">Reference proteome</keyword>
<name>A0A0C3AKU6_PILCF</name>
<feature type="domain" description="Protein kinase" evidence="5">
    <location>
        <begin position="12"/>
        <end position="291"/>
    </location>
</feature>
<evidence type="ECO:0000313" key="6">
    <source>
        <dbReference type="EMBL" id="KIM74543.1"/>
    </source>
</evidence>
<dbReference type="PANTHER" id="PTHR11909">
    <property type="entry name" value="CASEIN KINASE-RELATED"/>
    <property type="match status" value="1"/>
</dbReference>
<dbReference type="InterPro" id="IPR017441">
    <property type="entry name" value="Protein_kinase_ATP_BS"/>
</dbReference>
<gene>
    <name evidence="6" type="ORF">PILCRDRAFT_828099</name>
</gene>
<evidence type="ECO:0000256" key="1">
    <source>
        <dbReference type="ARBA" id="ARBA00012513"/>
    </source>
</evidence>
<dbReference type="STRING" id="765440.A0A0C3AKU6"/>
<dbReference type="Pfam" id="PF00069">
    <property type="entry name" value="Pkinase"/>
    <property type="match status" value="1"/>
</dbReference>
<accession>A0A0C3AKU6</accession>
<evidence type="ECO:0000256" key="3">
    <source>
        <dbReference type="ARBA" id="ARBA00022840"/>
    </source>
</evidence>
<dbReference type="GO" id="GO:0005524">
    <property type="term" value="F:ATP binding"/>
    <property type="evidence" value="ECO:0007669"/>
    <property type="project" value="UniProtKB-UniRule"/>
</dbReference>
<dbReference type="PROSITE" id="PS50011">
    <property type="entry name" value="PROTEIN_KINASE_DOM"/>
    <property type="match status" value="1"/>
</dbReference>
<dbReference type="PROSITE" id="PS00108">
    <property type="entry name" value="PROTEIN_KINASE_ST"/>
    <property type="match status" value="1"/>
</dbReference>
<dbReference type="Proteomes" id="UP000054166">
    <property type="component" value="Unassembled WGS sequence"/>
</dbReference>
<evidence type="ECO:0000313" key="7">
    <source>
        <dbReference type="Proteomes" id="UP000054166"/>
    </source>
</evidence>
<keyword evidence="3 4" id="KW-0067">ATP-binding</keyword>
<dbReference type="OrthoDB" id="5579860at2759"/>
<reference evidence="6 7" key="1">
    <citation type="submission" date="2014-04" db="EMBL/GenBank/DDBJ databases">
        <authorList>
            <consortium name="DOE Joint Genome Institute"/>
            <person name="Kuo A."/>
            <person name="Tarkka M."/>
            <person name="Buscot F."/>
            <person name="Kohler A."/>
            <person name="Nagy L.G."/>
            <person name="Floudas D."/>
            <person name="Copeland A."/>
            <person name="Barry K.W."/>
            <person name="Cichocki N."/>
            <person name="Veneault-Fourrey C."/>
            <person name="LaButti K."/>
            <person name="Lindquist E.A."/>
            <person name="Lipzen A."/>
            <person name="Lundell T."/>
            <person name="Morin E."/>
            <person name="Murat C."/>
            <person name="Sun H."/>
            <person name="Tunlid A."/>
            <person name="Henrissat B."/>
            <person name="Grigoriev I.V."/>
            <person name="Hibbett D.S."/>
            <person name="Martin F."/>
            <person name="Nordberg H.P."/>
            <person name="Cantor M.N."/>
            <person name="Hua S.X."/>
        </authorList>
    </citation>
    <scope>NUCLEOTIDE SEQUENCE [LARGE SCALE GENOMIC DNA]</scope>
    <source>
        <strain evidence="6 7">F 1598</strain>
    </source>
</reference>
<dbReference type="InterPro" id="IPR008271">
    <property type="entry name" value="Ser/Thr_kinase_AS"/>
</dbReference>
<dbReference type="InterPro" id="IPR000719">
    <property type="entry name" value="Prot_kinase_dom"/>
</dbReference>
<dbReference type="GO" id="GO:0004674">
    <property type="term" value="F:protein serine/threonine kinase activity"/>
    <property type="evidence" value="ECO:0007669"/>
    <property type="project" value="UniProtKB-EC"/>
</dbReference>
<dbReference type="SUPFAM" id="SSF56112">
    <property type="entry name" value="Protein kinase-like (PK-like)"/>
    <property type="match status" value="1"/>
</dbReference>
<dbReference type="Gene3D" id="1.10.510.10">
    <property type="entry name" value="Transferase(Phosphotransferase) domain 1"/>
    <property type="match status" value="1"/>
</dbReference>
<reference evidence="7" key="2">
    <citation type="submission" date="2015-01" db="EMBL/GenBank/DDBJ databases">
        <title>Evolutionary Origins and Diversification of the Mycorrhizal Mutualists.</title>
        <authorList>
            <consortium name="DOE Joint Genome Institute"/>
            <consortium name="Mycorrhizal Genomics Consortium"/>
            <person name="Kohler A."/>
            <person name="Kuo A."/>
            <person name="Nagy L.G."/>
            <person name="Floudas D."/>
            <person name="Copeland A."/>
            <person name="Barry K.W."/>
            <person name="Cichocki N."/>
            <person name="Veneault-Fourrey C."/>
            <person name="LaButti K."/>
            <person name="Lindquist E.A."/>
            <person name="Lipzen A."/>
            <person name="Lundell T."/>
            <person name="Morin E."/>
            <person name="Murat C."/>
            <person name="Riley R."/>
            <person name="Ohm R."/>
            <person name="Sun H."/>
            <person name="Tunlid A."/>
            <person name="Henrissat B."/>
            <person name="Grigoriev I.V."/>
            <person name="Hibbett D.S."/>
            <person name="Martin F."/>
        </authorList>
    </citation>
    <scope>NUCLEOTIDE SEQUENCE [LARGE SCALE GENOMIC DNA]</scope>
    <source>
        <strain evidence="7">F 1598</strain>
    </source>
</reference>
<dbReference type="InterPro" id="IPR050235">
    <property type="entry name" value="CK1_Ser-Thr_kinase"/>
</dbReference>
<dbReference type="AlphaFoldDB" id="A0A0C3AKU6"/>
<sequence>MPRIRSITALSLKLGSRLGYGSYAQVFKATEQESGKVVAVKKSRVSLRVERTILKHEGHILQFLQGHPSIPEVYAYGRFEHFEYLSMELLGKCLGDMDLESNELPRGKVFLIAKEILSALKHIHSRGIVHRDVKPDNIMVSLNDAPRFFLIDHGIARPYRAGMPRRYNPIEERRHIVGTLTWASLNAHSGYDLSRRDDLESLAYTLLFLLRGSLPWQRSSTESSTLLARMAQVREKKRAWTGSRLGEGYPDIFGQLLDYSRALVFDENPDYARFQAVFDDFLCLPLEHRFLAEPNMVSVGTPASYPISPKSAPCPVELGQLVYVQVLPRMTIEGYTARALDPSYWDDPSLSGEEWRTSIIPAIILQISQVENGARHIIKAIPLRRGPSSIDVAQDAVPLRVNDMSIPTDALSPLEDIYCYSFLRVDTFVCDPDQTDPVPTYWKITPDAAKSLLDQFDRLPPEIEDAEPSTDPDIRTDARMRKHLDYNLYAKLSFLQPNTLQHSLDGTEVNWESKRGWFDDLVKISKRRSADVGWKWTATNGEDQNDDDDDEFSNSYFELDIEEWDNRQQERDLSLTLGPEQNELLDQKIQTIVRIE</sequence>
<dbReference type="SMART" id="SM00220">
    <property type="entry name" value="S_TKc"/>
    <property type="match status" value="1"/>
</dbReference>
<feature type="binding site" evidence="4">
    <location>
        <position position="42"/>
    </location>
    <ligand>
        <name>ATP</name>
        <dbReference type="ChEBI" id="CHEBI:30616"/>
    </ligand>
</feature>
<dbReference type="EC" id="2.7.11.1" evidence="1"/>
<dbReference type="InParanoid" id="A0A0C3AKU6"/>
<dbReference type="EMBL" id="KN833059">
    <property type="protein sequence ID" value="KIM74543.1"/>
    <property type="molecule type" value="Genomic_DNA"/>
</dbReference>
<dbReference type="PROSITE" id="PS00107">
    <property type="entry name" value="PROTEIN_KINASE_ATP"/>
    <property type="match status" value="1"/>
</dbReference>
<proteinExistence type="predicted"/>
<keyword evidence="2 4" id="KW-0547">Nucleotide-binding</keyword>
<evidence type="ECO:0000256" key="4">
    <source>
        <dbReference type="PROSITE-ProRule" id="PRU10141"/>
    </source>
</evidence>
<dbReference type="InterPro" id="IPR011009">
    <property type="entry name" value="Kinase-like_dom_sf"/>
</dbReference>
<evidence type="ECO:0000259" key="5">
    <source>
        <dbReference type="PROSITE" id="PS50011"/>
    </source>
</evidence>
<evidence type="ECO:0000256" key="2">
    <source>
        <dbReference type="ARBA" id="ARBA00022741"/>
    </source>
</evidence>
<dbReference type="HOGENOM" id="CLU_026874_0_0_1"/>
<organism evidence="6 7">
    <name type="scientific">Piloderma croceum (strain F 1598)</name>
    <dbReference type="NCBI Taxonomy" id="765440"/>
    <lineage>
        <taxon>Eukaryota</taxon>
        <taxon>Fungi</taxon>
        <taxon>Dikarya</taxon>
        <taxon>Basidiomycota</taxon>
        <taxon>Agaricomycotina</taxon>
        <taxon>Agaricomycetes</taxon>
        <taxon>Agaricomycetidae</taxon>
        <taxon>Atheliales</taxon>
        <taxon>Atheliaceae</taxon>
        <taxon>Piloderma</taxon>
    </lineage>
</organism>